<dbReference type="InterPro" id="IPR036514">
    <property type="entry name" value="SGNH_hydro_sf"/>
</dbReference>
<dbReference type="SUPFAM" id="SSF52266">
    <property type="entry name" value="SGNH hydrolase"/>
    <property type="match status" value="1"/>
</dbReference>
<evidence type="ECO:0000313" key="4">
    <source>
        <dbReference type="Proteomes" id="UP000824145"/>
    </source>
</evidence>
<keyword evidence="1" id="KW-0472">Membrane</keyword>
<dbReference type="AlphaFoldDB" id="A0A9D1MMD2"/>
<keyword evidence="1" id="KW-0812">Transmembrane</keyword>
<evidence type="ECO:0000259" key="2">
    <source>
        <dbReference type="Pfam" id="PF13472"/>
    </source>
</evidence>
<dbReference type="PANTHER" id="PTHR30383:SF5">
    <property type="entry name" value="SGNH HYDROLASE-TYPE ESTERASE DOMAIN-CONTAINING PROTEIN"/>
    <property type="match status" value="1"/>
</dbReference>
<feature type="transmembrane region" description="Helical" evidence="1">
    <location>
        <begin position="21"/>
        <end position="42"/>
    </location>
</feature>
<dbReference type="Pfam" id="PF13472">
    <property type="entry name" value="Lipase_GDSL_2"/>
    <property type="match status" value="1"/>
</dbReference>
<dbReference type="PANTHER" id="PTHR30383">
    <property type="entry name" value="THIOESTERASE 1/PROTEASE 1/LYSOPHOSPHOLIPASE L1"/>
    <property type="match status" value="1"/>
</dbReference>
<dbReference type="Gene3D" id="3.40.50.1110">
    <property type="entry name" value="SGNH hydrolase"/>
    <property type="match status" value="1"/>
</dbReference>
<reference evidence="3" key="2">
    <citation type="journal article" date="2021" name="PeerJ">
        <title>Extensive microbial diversity within the chicken gut microbiome revealed by metagenomics and culture.</title>
        <authorList>
            <person name="Gilroy R."/>
            <person name="Ravi A."/>
            <person name="Getino M."/>
            <person name="Pursley I."/>
            <person name="Horton D.L."/>
            <person name="Alikhan N.F."/>
            <person name="Baker D."/>
            <person name="Gharbi K."/>
            <person name="Hall N."/>
            <person name="Watson M."/>
            <person name="Adriaenssens E.M."/>
            <person name="Foster-Nyarko E."/>
            <person name="Jarju S."/>
            <person name="Secka A."/>
            <person name="Antonio M."/>
            <person name="Oren A."/>
            <person name="Chaudhuri R.R."/>
            <person name="La Ragione R."/>
            <person name="Hildebrand F."/>
            <person name="Pallen M.J."/>
        </authorList>
    </citation>
    <scope>NUCLEOTIDE SEQUENCE</scope>
    <source>
        <strain evidence="3">9366</strain>
    </source>
</reference>
<dbReference type="GO" id="GO:0004622">
    <property type="term" value="F:phosphatidylcholine lysophospholipase activity"/>
    <property type="evidence" value="ECO:0007669"/>
    <property type="project" value="TreeGrafter"/>
</dbReference>
<evidence type="ECO:0000256" key="1">
    <source>
        <dbReference type="SAM" id="Phobius"/>
    </source>
</evidence>
<dbReference type="Proteomes" id="UP000824145">
    <property type="component" value="Unassembled WGS sequence"/>
</dbReference>
<comment type="caution">
    <text evidence="3">The sequence shown here is derived from an EMBL/GenBank/DDBJ whole genome shotgun (WGS) entry which is preliminary data.</text>
</comment>
<protein>
    <recommendedName>
        <fullName evidence="2">SGNH hydrolase-type esterase domain-containing protein</fullName>
    </recommendedName>
</protein>
<sequence>MKKNIKQLNDTKVRALIGSTAALILLISVFLLVYGIYGWAFITTEPIKNYKADLYDKASENAEGGGVVFFGDSLTEMYELDEHYPDLKVFNRGISGDTTDHMLKRLKGNVTALKPNVVVFLGGCNDLRHGAQEDVVLENISNIIATLKSELDGVKVIVQSLYPINTRNDGIFKNMPGECTVEKLESVNAGIAALCEEYGVTFVNMYPLLASSAGDIRPELVLPDGLHLRPNGYDLVTKTLRPFLDAALSA</sequence>
<dbReference type="InterPro" id="IPR013830">
    <property type="entry name" value="SGNH_hydro"/>
</dbReference>
<proteinExistence type="predicted"/>
<feature type="domain" description="SGNH hydrolase-type esterase" evidence="2">
    <location>
        <begin position="69"/>
        <end position="235"/>
    </location>
</feature>
<gene>
    <name evidence="3" type="ORF">IAB07_04225</name>
</gene>
<name>A0A9D1MMD2_9FIRM</name>
<organism evidence="3 4">
    <name type="scientific">Candidatus Caccalectryoclostridium excrementigallinarum</name>
    <dbReference type="NCBI Taxonomy" id="2840710"/>
    <lineage>
        <taxon>Bacteria</taxon>
        <taxon>Bacillati</taxon>
        <taxon>Bacillota</taxon>
        <taxon>Clostridia</taxon>
        <taxon>Christensenellales</taxon>
        <taxon>Christensenellaceae</taxon>
        <taxon>Christensenellaceae incertae sedis</taxon>
        <taxon>Candidatus Caccalectryoclostridium</taxon>
    </lineage>
</organism>
<keyword evidence="1" id="KW-1133">Transmembrane helix</keyword>
<dbReference type="EMBL" id="DVNJ01000021">
    <property type="protein sequence ID" value="HIU62951.1"/>
    <property type="molecule type" value="Genomic_DNA"/>
</dbReference>
<evidence type="ECO:0000313" key="3">
    <source>
        <dbReference type="EMBL" id="HIU62951.1"/>
    </source>
</evidence>
<reference evidence="3" key="1">
    <citation type="submission" date="2020-10" db="EMBL/GenBank/DDBJ databases">
        <authorList>
            <person name="Gilroy R."/>
        </authorList>
    </citation>
    <scope>NUCLEOTIDE SEQUENCE</scope>
    <source>
        <strain evidence="3">9366</strain>
    </source>
</reference>
<dbReference type="InterPro" id="IPR051532">
    <property type="entry name" value="Ester_Hydrolysis_Enzymes"/>
</dbReference>
<accession>A0A9D1MMD2</accession>